<dbReference type="PANTHER" id="PTHR31088:SF6">
    <property type="entry name" value="PHAGE SHOCK PROTEIN A"/>
    <property type="match status" value="1"/>
</dbReference>
<comment type="caution">
    <text evidence="2">The sequence shown here is derived from an EMBL/GenBank/DDBJ whole genome shotgun (WGS) entry which is preliminary data.</text>
</comment>
<evidence type="ECO:0000256" key="1">
    <source>
        <dbReference type="ARBA" id="ARBA00043985"/>
    </source>
</evidence>
<accession>A0A645C557</accession>
<dbReference type="PANTHER" id="PTHR31088">
    <property type="entry name" value="MEMBRANE-ASSOCIATED PROTEIN VIPP1, CHLOROPLASTIC"/>
    <property type="match status" value="1"/>
</dbReference>
<protein>
    <submittedName>
        <fullName evidence="2">Phage shock protein A</fullName>
    </submittedName>
</protein>
<reference evidence="2" key="1">
    <citation type="submission" date="2019-08" db="EMBL/GenBank/DDBJ databases">
        <authorList>
            <person name="Kucharzyk K."/>
            <person name="Murdoch R.W."/>
            <person name="Higgins S."/>
            <person name="Loffler F."/>
        </authorList>
    </citation>
    <scope>NUCLEOTIDE SEQUENCE</scope>
</reference>
<dbReference type="EMBL" id="VSSQ01024893">
    <property type="protein sequence ID" value="MPM72685.1"/>
    <property type="molecule type" value="Genomic_DNA"/>
</dbReference>
<dbReference type="InterPro" id="IPR007157">
    <property type="entry name" value="PspA_VIPP1"/>
</dbReference>
<proteinExistence type="inferred from homology"/>
<name>A0A645C557_9ZZZZ</name>
<evidence type="ECO:0000313" key="2">
    <source>
        <dbReference type="EMBL" id="MPM72685.1"/>
    </source>
</evidence>
<dbReference type="Pfam" id="PF04012">
    <property type="entry name" value="PspA_IM30"/>
    <property type="match status" value="1"/>
</dbReference>
<gene>
    <name evidence="2" type="primary">ydjF_5</name>
    <name evidence="2" type="ORF">SDC9_119661</name>
</gene>
<sequence>MAILERFGDIIKANINSVIDKMEDPSKMIDQYLRDMMEDFAEVKQATAGVMAEEARAKRQLDDNQAQVAKYAEYAKKALQAGNEGDARIFVAKKQELENLGASLMTTYAAAHENAVKIRQMHDKLASDIETLKTRREMIKAKVAVAKTQETLNSAAASIQSAQGAQSAFNRMEDKASKMLDEANAMAELNAQPVDEAKALEDKYAAKGGPSVDEELDKLKKELGI</sequence>
<comment type="similarity">
    <text evidence="1">Belongs to the PspA/Vipp/IM30 family.</text>
</comment>
<organism evidence="2">
    <name type="scientific">bioreactor metagenome</name>
    <dbReference type="NCBI Taxonomy" id="1076179"/>
    <lineage>
        <taxon>unclassified sequences</taxon>
        <taxon>metagenomes</taxon>
        <taxon>ecological metagenomes</taxon>
    </lineage>
</organism>
<dbReference type="AlphaFoldDB" id="A0A645C557"/>